<proteinExistence type="predicted"/>
<dbReference type="GO" id="GO:0005524">
    <property type="term" value="F:ATP binding"/>
    <property type="evidence" value="ECO:0007669"/>
    <property type="project" value="UniProtKB-KW"/>
</dbReference>
<dbReference type="InterPro" id="IPR050267">
    <property type="entry name" value="Anti-sigma-factor_SerPK"/>
</dbReference>
<dbReference type="Proteomes" id="UP001589870">
    <property type="component" value="Unassembled WGS sequence"/>
</dbReference>
<evidence type="ECO:0000259" key="2">
    <source>
        <dbReference type="Pfam" id="PF13581"/>
    </source>
</evidence>
<evidence type="ECO:0000313" key="4">
    <source>
        <dbReference type="Proteomes" id="UP001589870"/>
    </source>
</evidence>
<keyword evidence="1" id="KW-0418">Kinase</keyword>
<dbReference type="EMBL" id="JBHMQT010000033">
    <property type="protein sequence ID" value="MFC0863634.1"/>
    <property type="molecule type" value="Genomic_DNA"/>
</dbReference>
<dbReference type="InterPro" id="IPR003594">
    <property type="entry name" value="HATPase_dom"/>
</dbReference>
<accession>A0ABV6U5A7</accession>
<keyword evidence="3" id="KW-0067">ATP-binding</keyword>
<dbReference type="RefSeq" id="WP_394301778.1">
    <property type="nucleotide sequence ID" value="NZ_JBHMQT010000033.1"/>
</dbReference>
<dbReference type="SUPFAM" id="SSF55874">
    <property type="entry name" value="ATPase domain of HSP90 chaperone/DNA topoisomerase II/histidine kinase"/>
    <property type="match status" value="1"/>
</dbReference>
<protein>
    <submittedName>
        <fullName evidence="3">ATP-binding protein</fullName>
    </submittedName>
</protein>
<evidence type="ECO:0000313" key="3">
    <source>
        <dbReference type="EMBL" id="MFC0863634.1"/>
    </source>
</evidence>
<dbReference type="CDD" id="cd16936">
    <property type="entry name" value="HATPase_RsbW-like"/>
    <property type="match status" value="1"/>
</dbReference>
<dbReference type="Pfam" id="PF13581">
    <property type="entry name" value="HATPase_c_2"/>
    <property type="match status" value="1"/>
</dbReference>
<dbReference type="PANTHER" id="PTHR35526:SF3">
    <property type="entry name" value="ANTI-SIGMA-F FACTOR RSBW"/>
    <property type="match status" value="1"/>
</dbReference>
<evidence type="ECO:0000256" key="1">
    <source>
        <dbReference type="ARBA" id="ARBA00022527"/>
    </source>
</evidence>
<feature type="domain" description="Histidine kinase/HSP90-like ATPase" evidence="2">
    <location>
        <begin position="13"/>
        <end position="132"/>
    </location>
</feature>
<reference evidence="3 4" key="1">
    <citation type="submission" date="2024-09" db="EMBL/GenBank/DDBJ databases">
        <authorList>
            <person name="Sun Q."/>
            <person name="Mori K."/>
        </authorList>
    </citation>
    <scope>NUCLEOTIDE SEQUENCE [LARGE SCALE GENOMIC DNA]</scope>
    <source>
        <strain evidence="3 4">TBRC 1851</strain>
    </source>
</reference>
<sequence>MKALGLLGQVELPGETASVPRARRYLRVLLAATDHPRVDDALLLTTELVANAVRHSDSARPGGQVTLAAALRDGTLHVDVIDAGSPVSEPRVLPDDLVDQPRDGGRGLWLVRRLATTWGWHDAETGRVVWFQLTDADA</sequence>
<organism evidence="3 4">
    <name type="scientific">Sphaerimonospora cavernae</name>
    <dbReference type="NCBI Taxonomy" id="1740611"/>
    <lineage>
        <taxon>Bacteria</taxon>
        <taxon>Bacillati</taxon>
        <taxon>Actinomycetota</taxon>
        <taxon>Actinomycetes</taxon>
        <taxon>Streptosporangiales</taxon>
        <taxon>Streptosporangiaceae</taxon>
        <taxon>Sphaerimonospora</taxon>
    </lineage>
</organism>
<dbReference type="InterPro" id="IPR036890">
    <property type="entry name" value="HATPase_C_sf"/>
</dbReference>
<gene>
    <name evidence="3" type="ORF">ACFHYQ_15130</name>
</gene>
<keyword evidence="3" id="KW-0547">Nucleotide-binding</keyword>
<dbReference type="Gene3D" id="3.30.565.10">
    <property type="entry name" value="Histidine kinase-like ATPase, C-terminal domain"/>
    <property type="match status" value="1"/>
</dbReference>
<keyword evidence="4" id="KW-1185">Reference proteome</keyword>
<keyword evidence="1" id="KW-0808">Transferase</keyword>
<comment type="caution">
    <text evidence="3">The sequence shown here is derived from an EMBL/GenBank/DDBJ whole genome shotgun (WGS) entry which is preliminary data.</text>
</comment>
<keyword evidence="1" id="KW-0723">Serine/threonine-protein kinase</keyword>
<name>A0ABV6U5A7_9ACTN</name>
<dbReference type="PANTHER" id="PTHR35526">
    <property type="entry name" value="ANTI-SIGMA-F FACTOR RSBW-RELATED"/>
    <property type="match status" value="1"/>
</dbReference>